<evidence type="ECO:0000313" key="3">
    <source>
        <dbReference type="Proteomes" id="UP001359485"/>
    </source>
</evidence>
<proteinExistence type="predicted"/>
<feature type="compositionally biased region" description="Basic and acidic residues" evidence="1">
    <location>
        <begin position="30"/>
        <end position="45"/>
    </location>
</feature>
<reference evidence="2 3" key="1">
    <citation type="submission" date="2023-09" db="EMBL/GenBank/DDBJ databases">
        <title>Genomes of two closely related lineages of the louse Polyplax serrata with different host specificities.</title>
        <authorList>
            <person name="Martinu J."/>
            <person name="Tarabai H."/>
            <person name="Stefka J."/>
            <person name="Hypsa V."/>
        </authorList>
    </citation>
    <scope>NUCLEOTIDE SEQUENCE [LARGE SCALE GENOMIC DNA]</scope>
    <source>
        <strain evidence="2">98ZLc_SE</strain>
    </source>
</reference>
<evidence type="ECO:0000256" key="1">
    <source>
        <dbReference type="SAM" id="MobiDB-lite"/>
    </source>
</evidence>
<protein>
    <submittedName>
        <fullName evidence="2">Uncharacterized protein</fullName>
    </submittedName>
</protein>
<dbReference type="Proteomes" id="UP001359485">
    <property type="component" value="Unassembled WGS sequence"/>
</dbReference>
<sequence length="91" mass="10233">MDNLKGKLRKKIYVDASISASGAQPHPPLRKGEHTRSEGERELRLRTPSSVPDGTKVRLKMVSDRVKPVREVGPDIKSTPTTTNHTKRKYD</sequence>
<keyword evidence="3" id="KW-1185">Reference proteome</keyword>
<dbReference type="EMBL" id="JAWJWF010000045">
    <property type="protein sequence ID" value="KAK6627552.1"/>
    <property type="molecule type" value="Genomic_DNA"/>
</dbReference>
<organism evidence="2 3">
    <name type="scientific">Polyplax serrata</name>
    <name type="common">Common mouse louse</name>
    <dbReference type="NCBI Taxonomy" id="468196"/>
    <lineage>
        <taxon>Eukaryota</taxon>
        <taxon>Metazoa</taxon>
        <taxon>Ecdysozoa</taxon>
        <taxon>Arthropoda</taxon>
        <taxon>Hexapoda</taxon>
        <taxon>Insecta</taxon>
        <taxon>Pterygota</taxon>
        <taxon>Neoptera</taxon>
        <taxon>Paraneoptera</taxon>
        <taxon>Psocodea</taxon>
        <taxon>Troctomorpha</taxon>
        <taxon>Phthiraptera</taxon>
        <taxon>Anoplura</taxon>
        <taxon>Polyplacidae</taxon>
        <taxon>Polyplax</taxon>
    </lineage>
</organism>
<evidence type="ECO:0000313" key="2">
    <source>
        <dbReference type="EMBL" id="KAK6627552.1"/>
    </source>
</evidence>
<gene>
    <name evidence="2" type="ORF">RUM44_010030</name>
</gene>
<feature type="compositionally biased region" description="Basic and acidic residues" evidence="1">
    <location>
        <begin position="61"/>
        <end position="74"/>
    </location>
</feature>
<feature type="region of interest" description="Disordered" evidence="1">
    <location>
        <begin position="13"/>
        <end position="91"/>
    </location>
</feature>
<comment type="caution">
    <text evidence="2">The sequence shown here is derived from an EMBL/GenBank/DDBJ whole genome shotgun (WGS) entry which is preliminary data.</text>
</comment>
<name>A0ABR1AUE5_POLSC</name>
<accession>A0ABR1AUE5</accession>